<dbReference type="RefSeq" id="WP_126341859.1">
    <property type="nucleotide sequence ID" value="NZ_CP041698.1"/>
</dbReference>
<dbReference type="HAMAP" id="MF_01454">
    <property type="entry name" value="GTPase_Obg"/>
    <property type="match status" value="1"/>
</dbReference>
<evidence type="ECO:0000256" key="9">
    <source>
        <dbReference type="SAM" id="MobiDB-lite"/>
    </source>
</evidence>
<comment type="subunit">
    <text evidence="8">Monomer.</text>
</comment>
<dbReference type="PANTHER" id="PTHR11702">
    <property type="entry name" value="DEVELOPMENTALLY REGULATED GTP-BINDING PROTEIN-RELATED"/>
    <property type="match status" value="1"/>
</dbReference>
<evidence type="ECO:0000313" key="14">
    <source>
        <dbReference type="EMBL" id="RTY36245.1"/>
    </source>
</evidence>
<dbReference type="Pfam" id="PF01018">
    <property type="entry name" value="GTP1_OBG"/>
    <property type="match status" value="1"/>
</dbReference>
<dbReference type="NCBIfam" id="NF008955">
    <property type="entry name" value="PRK12297.1"/>
    <property type="match status" value="1"/>
</dbReference>
<feature type="region of interest" description="Disordered" evidence="9">
    <location>
        <begin position="120"/>
        <end position="143"/>
    </location>
</feature>
<evidence type="ECO:0000256" key="6">
    <source>
        <dbReference type="ARBA" id="ARBA00022842"/>
    </source>
</evidence>
<dbReference type="Proteomes" id="UP000279908">
    <property type="component" value="Unassembled WGS sequence"/>
</dbReference>
<dbReference type="FunFam" id="2.70.210.12:FF:000001">
    <property type="entry name" value="GTPase Obg"/>
    <property type="match status" value="1"/>
</dbReference>
<dbReference type="EMBL" id="WUBZ01000001">
    <property type="protein sequence ID" value="MWV53499.1"/>
    <property type="molecule type" value="Genomic_DNA"/>
</dbReference>
<organism evidence="14 15">
    <name type="scientific">Chlorobium phaeovibrioides</name>
    <dbReference type="NCBI Taxonomy" id="1094"/>
    <lineage>
        <taxon>Bacteria</taxon>
        <taxon>Pseudomonadati</taxon>
        <taxon>Chlorobiota</taxon>
        <taxon>Chlorobiia</taxon>
        <taxon>Chlorobiales</taxon>
        <taxon>Chlorobiaceae</taxon>
        <taxon>Chlorobium/Pelodictyon group</taxon>
        <taxon>Chlorobium</taxon>
    </lineage>
</organism>
<evidence type="ECO:0000313" key="16">
    <source>
        <dbReference type="Proteomes" id="UP000327458"/>
    </source>
</evidence>
<dbReference type="EMBL" id="RXYK01000014">
    <property type="protein sequence ID" value="RTY36245.1"/>
    <property type="molecule type" value="Genomic_DNA"/>
</dbReference>
<keyword evidence="17" id="KW-1185">Reference proteome</keyword>
<accession>A0A432ASL0</accession>
<feature type="domain" description="Obg" evidence="11">
    <location>
        <begin position="1"/>
        <end position="159"/>
    </location>
</feature>
<dbReference type="Proteomes" id="UP000327458">
    <property type="component" value="Unassembled WGS sequence"/>
</dbReference>
<keyword evidence="7 8" id="KW-0342">GTP-binding</keyword>
<dbReference type="PROSITE" id="PS51710">
    <property type="entry name" value="G_OBG"/>
    <property type="match status" value="1"/>
</dbReference>
<comment type="cofactor">
    <cofactor evidence="8">
        <name>Mg(2+)</name>
        <dbReference type="ChEBI" id="CHEBI:18420"/>
    </cofactor>
</comment>
<reference evidence="14 15" key="1">
    <citation type="submission" date="2018-12" db="EMBL/GenBank/DDBJ databases">
        <authorList>
            <person name="Lunina O.N."/>
            <person name="Grouzdev D.S."/>
            <person name="Gorlenko V.M."/>
            <person name="Savvichev A.S."/>
        </authorList>
    </citation>
    <scope>NUCLEOTIDE SEQUENCE [LARGE SCALE GENOMIC DNA]</scope>
    <source>
        <strain evidence="14 15">BrKhr-17</strain>
    </source>
</reference>
<dbReference type="AlphaFoldDB" id="A0A432ASL0"/>
<evidence type="ECO:0000313" key="13">
    <source>
        <dbReference type="EMBL" id="MWV53499.1"/>
    </source>
</evidence>
<dbReference type="GO" id="GO:0042254">
    <property type="term" value="P:ribosome biogenesis"/>
    <property type="evidence" value="ECO:0007669"/>
    <property type="project" value="UniProtKB-UniRule"/>
</dbReference>
<evidence type="ECO:0000256" key="7">
    <source>
        <dbReference type="ARBA" id="ARBA00023134"/>
    </source>
</evidence>
<evidence type="ECO:0000256" key="4">
    <source>
        <dbReference type="ARBA" id="ARBA00022741"/>
    </source>
</evidence>
<evidence type="ECO:0000256" key="8">
    <source>
        <dbReference type="HAMAP-Rule" id="MF_01454"/>
    </source>
</evidence>
<evidence type="ECO:0000259" key="10">
    <source>
        <dbReference type="PROSITE" id="PS51710"/>
    </source>
</evidence>
<feature type="binding site" evidence="8">
    <location>
        <position position="193"/>
    </location>
    <ligand>
        <name>Mg(2+)</name>
        <dbReference type="ChEBI" id="CHEBI:18420"/>
    </ligand>
</feature>
<comment type="similarity">
    <text evidence="1 8">Belongs to the TRAFAC class OBG-HflX-like GTPase superfamily. OBG GTPase family.</text>
</comment>
<sequence>MKFVDSATVFVQAGDGGRGCVSFRREKYVPKGGPDGGDGGDGGNVWLRTNSHLTTLLDFKYRKKYLAPRGAHGMGSRKAGRKGKDIVIDVPIGTLVRNAESMEVIADLTKPDEEIMIARGGHGGRGNQHFATSTNQAPRRSEPGWKGEELELAMELKLMADVGLVGFPNAGKSTLISVLSAARPKIADYPFTTLVPNLGIVRYEEYKSFVMADIPGIIEGAAEGRGLGLQFLRHIERTKILAVLVSADSPDILAEYGTLVAELEKFGHGLIQKPRLLVVTKMDIAPGDFVVPEAPEGVGLIAVSSVAGKGMKELKDELWRQVSLCERQAEPPEDGE</sequence>
<name>A0A432ASL0_CHLPH</name>
<evidence type="ECO:0000256" key="3">
    <source>
        <dbReference type="ARBA" id="ARBA00022723"/>
    </source>
</evidence>
<dbReference type="PROSITE" id="PS51883">
    <property type="entry name" value="OBG"/>
    <property type="match status" value="1"/>
</dbReference>
<dbReference type="GO" id="GO:0000287">
    <property type="term" value="F:magnesium ion binding"/>
    <property type="evidence" value="ECO:0007669"/>
    <property type="project" value="InterPro"/>
</dbReference>
<comment type="subcellular location">
    <subcellularLocation>
        <location evidence="8">Cytoplasm</location>
    </subcellularLocation>
</comment>
<dbReference type="InterPro" id="IPR006073">
    <property type="entry name" value="GTP-bd"/>
</dbReference>
<dbReference type="InterPro" id="IPR006074">
    <property type="entry name" value="GTP1-OBG_CS"/>
</dbReference>
<dbReference type="GO" id="GO:0005737">
    <property type="term" value="C:cytoplasm"/>
    <property type="evidence" value="ECO:0007669"/>
    <property type="project" value="UniProtKB-SubCell"/>
</dbReference>
<feature type="binding site" evidence="8">
    <location>
        <begin position="280"/>
        <end position="283"/>
    </location>
    <ligand>
        <name>GTP</name>
        <dbReference type="ChEBI" id="CHEBI:37565"/>
    </ligand>
</feature>
<dbReference type="PANTHER" id="PTHR11702:SF31">
    <property type="entry name" value="MITOCHONDRIAL RIBOSOME-ASSOCIATED GTPASE 2"/>
    <property type="match status" value="1"/>
</dbReference>
<dbReference type="Gene3D" id="2.70.210.12">
    <property type="entry name" value="GTP1/OBG domain"/>
    <property type="match status" value="1"/>
</dbReference>
<dbReference type="InterPro" id="IPR006169">
    <property type="entry name" value="GTP1_OBG_dom"/>
</dbReference>
<gene>
    <name evidence="14" type="primary">obgE</name>
    <name evidence="8" type="synonym">obg</name>
    <name evidence="14" type="ORF">EKD02_08300</name>
    <name evidence="12" type="ORF">FP507_01270</name>
    <name evidence="13" type="ORF">GJ685_00290</name>
</gene>
<evidence type="ECO:0000313" key="17">
    <source>
        <dbReference type="Proteomes" id="UP000489351"/>
    </source>
</evidence>
<dbReference type="SUPFAM" id="SSF52540">
    <property type="entry name" value="P-loop containing nucleoside triphosphate hydrolases"/>
    <property type="match status" value="1"/>
</dbReference>
<dbReference type="Pfam" id="PF01926">
    <property type="entry name" value="MMR_HSR1"/>
    <property type="match status" value="1"/>
</dbReference>
<feature type="domain" description="OBG-type G" evidence="10">
    <location>
        <begin position="160"/>
        <end position="323"/>
    </location>
</feature>
<evidence type="ECO:0000256" key="2">
    <source>
        <dbReference type="ARBA" id="ARBA00022490"/>
    </source>
</evidence>
<reference evidence="12 16" key="2">
    <citation type="submission" date="2019-07" db="EMBL/GenBank/DDBJ databases">
        <title>Draft genome Sequence of Chlorobium phaeovibrioides sp. strain PhvTcv-s14, from the Phylum Chlorobi.</title>
        <authorList>
            <person name="Babenko V."/>
            <person name="Boldyreva D."/>
            <person name="Kanygina A."/>
            <person name="Selezneva O."/>
            <person name="Akopiyan T."/>
            <person name="Lunina O."/>
        </authorList>
    </citation>
    <scope>NUCLEOTIDE SEQUENCE [LARGE SCALE GENOMIC DNA]</scope>
    <source>
        <strain evidence="12 16">GrTcv12</strain>
    </source>
</reference>
<feature type="binding site" evidence="8">
    <location>
        <position position="173"/>
    </location>
    <ligand>
        <name>Mg(2+)</name>
        <dbReference type="ChEBI" id="CHEBI:18420"/>
    </ligand>
</feature>
<feature type="compositionally biased region" description="Polar residues" evidence="9">
    <location>
        <begin position="129"/>
        <end position="138"/>
    </location>
</feature>
<evidence type="ECO:0000256" key="5">
    <source>
        <dbReference type="ARBA" id="ARBA00022801"/>
    </source>
</evidence>
<evidence type="ECO:0000259" key="11">
    <source>
        <dbReference type="PROSITE" id="PS51883"/>
    </source>
</evidence>
<dbReference type="GO" id="GO:0043022">
    <property type="term" value="F:ribosome binding"/>
    <property type="evidence" value="ECO:0007669"/>
    <property type="project" value="UniProtKB-ARBA"/>
</dbReference>
<evidence type="ECO:0000256" key="1">
    <source>
        <dbReference type="ARBA" id="ARBA00007699"/>
    </source>
</evidence>
<dbReference type="CDD" id="cd01898">
    <property type="entry name" value="Obg"/>
    <property type="match status" value="1"/>
</dbReference>
<dbReference type="InterPro" id="IPR045086">
    <property type="entry name" value="OBG_GTPase"/>
</dbReference>
<keyword evidence="6 8" id="KW-0460">Magnesium</keyword>
<evidence type="ECO:0000313" key="12">
    <source>
        <dbReference type="EMBL" id="KAA6231882.1"/>
    </source>
</evidence>
<comment type="function">
    <text evidence="8">An essential GTPase which binds GTP, GDP and possibly (p)ppGpp with moderate affinity, with high nucleotide exchange rates and a fairly low GTP hydrolysis rate. Plays a role in control of the cell cycle, stress response, ribosome biogenesis and in those bacteria that undergo differentiation, in morphogenesis control.</text>
</comment>
<dbReference type="InterPro" id="IPR036726">
    <property type="entry name" value="GTP1_OBG_dom_sf"/>
</dbReference>
<comment type="caution">
    <text evidence="14">The sequence shown here is derived from an EMBL/GenBank/DDBJ whole genome shotgun (WGS) entry which is preliminary data.</text>
</comment>
<keyword evidence="3 8" id="KW-0479">Metal-binding</keyword>
<protein>
    <recommendedName>
        <fullName evidence="8">GTPase Obg</fullName>
        <ecNumber evidence="8">3.6.5.-</ecNumber>
    </recommendedName>
    <alternativeName>
        <fullName evidence="8">GTP-binding protein Obg</fullName>
    </alternativeName>
</protein>
<dbReference type="Proteomes" id="UP000489351">
    <property type="component" value="Unassembled WGS sequence"/>
</dbReference>
<dbReference type="SUPFAM" id="SSF82051">
    <property type="entry name" value="Obg GTP-binding protein N-terminal domain"/>
    <property type="match status" value="1"/>
</dbReference>
<dbReference type="EMBL" id="VMRG01000001">
    <property type="protein sequence ID" value="KAA6231882.1"/>
    <property type="molecule type" value="Genomic_DNA"/>
</dbReference>
<dbReference type="InterPro" id="IPR027417">
    <property type="entry name" value="P-loop_NTPase"/>
</dbReference>
<dbReference type="NCBIfam" id="NF008956">
    <property type="entry name" value="PRK12299.1"/>
    <property type="match status" value="1"/>
</dbReference>
<reference evidence="13 17" key="3">
    <citation type="submission" date="2019-11" db="EMBL/GenBank/DDBJ databases">
        <title>Green- and brown-colored morphotypes of Chlorobia in the stratified aquatic ecosystems of Kandalaksha Gulf (White Sea): A model for study of the accessory genome evolution.</title>
        <authorList>
            <person name="Grouzdev D.S."/>
        </authorList>
    </citation>
    <scope>NUCLEOTIDE SEQUENCE [LARGE SCALE GENOMIC DNA]</scope>
    <source>
        <strain evidence="13 17">ZM</strain>
    </source>
</reference>
<dbReference type="PIRSF" id="PIRSF002401">
    <property type="entry name" value="GTP_bd_Obg/CgtA"/>
    <property type="match status" value="1"/>
</dbReference>
<keyword evidence="4 8" id="KW-0547">Nucleotide-binding</keyword>
<keyword evidence="5 8" id="KW-0378">Hydrolase</keyword>
<dbReference type="GO" id="GO:0003924">
    <property type="term" value="F:GTPase activity"/>
    <property type="evidence" value="ECO:0007669"/>
    <property type="project" value="UniProtKB-UniRule"/>
</dbReference>
<dbReference type="Gene3D" id="3.40.50.300">
    <property type="entry name" value="P-loop containing nucleotide triphosphate hydrolases"/>
    <property type="match status" value="1"/>
</dbReference>
<dbReference type="InterPro" id="IPR014100">
    <property type="entry name" value="GTP-bd_Obg/CgtA"/>
</dbReference>
<feature type="binding site" evidence="8">
    <location>
        <begin position="166"/>
        <end position="173"/>
    </location>
    <ligand>
        <name>GTP</name>
        <dbReference type="ChEBI" id="CHEBI:37565"/>
    </ligand>
</feature>
<proteinExistence type="inferred from homology"/>
<dbReference type="PROSITE" id="PS00905">
    <property type="entry name" value="GTP1_OBG"/>
    <property type="match status" value="1"/>
</dbReference>
<dbReference type="PRINTS" id="PR00326">
    <property type="entry name" value="GTP1OBG"/>
</dbReference>
<evidence type="ECO:0000313" key="15">
    <source>
        <dbReference type="Proteomes" id="UP000279908"/>
    </source>
</evidence>
<dbReference type="NCBIfam" id="TIGR02729">
    <property type="entry name" value="Obg_CgtA"/>
    <property type="match status" value="1"/>
</dbReference>
<dbReference type="GO" id="GO:0005525">
    <property type="term" value="F:GTP binding"/>
    <property type="evidence" value="ECO:0007669"/>
    <property type="project" value="UniProtKB-UniRule"/>
</dbReference>
<dbReference type="EC" id="3.6.5.-" evidence="8"/>
<feature type="binding site" evidence="8">
    <location>
        <begin position="213"/>
        <end position="216"/>
    </location>
    <ligand>
        <name>GTP</name>
        <dbReference type="ChEBI" id="CHEBI:37565"/>
    </ligand>
</feature>
<keyword evidence="2 8" id="KW-0963">Cytoplasm</keyword>
<dbReference type="InterPro" id="IPR031167">
    <property type="entry name" value="G_OBG"/>
</dbReference>
<feature type="binding site" evidence="8">
    <location>
        <begin position="191"/>
        <end position="195"/>
    </location>
    <ligand>
        <name>GTP</name>
        <dbReference type="ChEBI" id="CHEBI:37565"/>
    </ligand>
</feature>
<feature type="binding site" evidence="8">
    <location>
        <begin position="304"/>
        <end position="306"/>
    </location>
    <ligand>
        <name>GTP</name>
        <dbReference type="ChEBI" id="CHEBI:37565"/>
    </ligand>
</feature>